<dbReference type="PRINTS" id="PR00080">
    <property type="entry name" value="SDRFAMILY"/>
</dbReference>
<dbReference type="PRINTS" id="PR00081">
    <property type="entry name" value="GDHRDH"/>
</dbReference>
<dbReference type="EC" id="1.1.1.385" evidence="2"/>
<accession>A0ABM9B1F5</accession>
<dbReference type="GO" id="GO:0016491">
    <property type="term" value="F:oxidoreductase activity"/>
    <property type="evidence" value="ECO:0007669"/>
    <property type="project" value="UniProtKB-KW"/>
</dbReference>
<keyword evidence="3" id="KW-1185">Reference proteome</keyword>
<dbReference type="Gene3D" id="3.40.50.720">
    <property type="entry name" value="NAD(P)-binding Rossmann-like Domain"/>
    <property type="match status" value="1"/>
</dbReference>
<dbReference type="NCBIfam" id="NF005559">
    <property type="entry name" value="PRK07231.1"/>
    <property type="match status" value="1"/>
</dbReference>
<dbReference type="EMBL" id="CAKLPZ010000002">
    <property type="protein sequence ID" value="CAH1001138.1"/>
    <property type="molecule type" value="Genomic_DNA"/>
</dbReference>
<dbReference type="SUPFAM" id="SSF51735">
    <property type="entry name" value="NAD(P)-binding Rossmann-fold domains"/>
    <property type="match status" value="1"/>
</dbReference>
<evidence type="ECO:0000313" key="2">
    <source>
        <dbReference type="EMBL" id="CAH1001138.1"/>
    </source>
</evidence>
<dbReference type="InterPro" id="IPR020904">
    <property type="entry name" value="Sc_DH/Rdtase_CS"/>
</dbReference>
<gene>
    <name evidence="2" type="primary">bacC</name>
    <name evidence="2" type="ORF">LEM8419_02060</name>
</gene>
<protein>
    <submittedName>
        <fullName evidence="2">Dihydroanticapsin 7-dehydrogenase</fullName>
        <ecNumber evidence="2">1.1.1.385</ecNumber>
    </submittedName>
</protein>
<name>A0ABM9B1F5_9BACT</name>
<evidence type="ECO:0000313" key="3">
    <source>
        <dbReference type="Proteomes" id="UP000837803"/>
    </source>
</evidence>
<dbReference type="InterPro" id="IPR036291">
    <property type="entry name" value="NAD(P)-bd_dom_sf"/>
</dbReference>
<dbReference type="PROSITE" id="PS00061">
    <property type="entry name" value="ADH_SHORT"/>
    <property type="match status" value="1"/>
</dbReference>
<dbReference type="Proteomes" id="UP000837803">
    <property type="component" value="Unassembled WGS sequence"/>
</dbReference>
<dbReference type="InterPro" id="IPR002347">
    <property type="entry name" value="SDR_fam"/>
</dbReference>
<proteinExistence type="inferred from homology"/>
<dbReference type="PANTHER" id="PTHR43943">
    <property type="entry name" value="DEHYDROGENASE/REDUCTASE (SDR FAMILY) MEMBER 4"/>
    <property type="match status" value="1"/>
</dbReference>
<dbReference type="RefSeq" id="WP_238751015.1">
    <property type="nucleotide sequence ID" value="NZ_CAKLPZ010000002.1"/>
</dbReference>
<evidence type="ECO:0000256" key="1">
    <source>
        <dbReference type="ARBA" id="ARBA00006484"/>
    </source>
</evidence>
<comment type="caution">
    <text evidence="2">The sequence shown here is derived from an EMBL/GenBank/DDBJ whole genome shotgun (WGS) entry which is preliminary data.</text>
</comment>
<keyword evidence="2" id="KW-0560">Oxidoreductase</keyword>
<reference evidence="2" key="1">
    <citation type="submission" date="2021-12" db="EMBL/GenBank/DDBJ databases">
        <authorList>
            <person name="Rodrigo-Torres L."/>
            <person name="Arahal R. D."/>
            <person name="Lucena T."/>
        </authorList>
    </citation>
    <scope>NUCLEOTIDE SEQUENCE</scope>
    <source>
        <strain evidence="2">CECT 8419</strain>
    </source>
</reference>
<comment type="similarity">
    <text evidence="1">Belongs to the short-chain dehydrogenases/reductases (SDR) family.</text>
</comment>
<dbReference type="PANTHER" id="PTHR43943:SF2">
    <property type="entry name" value="DEHYDROGENASE_REDUCTASE 4"/>
    <property type="match status" value="1"/>
</dbReference>
<dbReference type="Pfam" id="PF13561">
    <property type="entry name" value="adh_short_C2"/>
    <property type="match status" value="1"/>
</dbReference>
<organism evidence="2 3">
    <name type="scientific">Neolewinella maritima</name>
    <dbReference type="NCBI Taxonomy" id="1383882"/>
    <lineage>
        <taxon>Bacteria</taxon>
        <taxon>Pseudomonadati</taxon>
        <taxon>Bacteroidota</taxon>
        <taxon>Saprospiria</taxon>
        <taxon>Saprospirales</taxon>
        <taxon>Lewinellaceae</taxon>
        <taxon>Neolewinella</taxon>
    </lineage>
</organism>
<sequence length="258" mass="27130">MADTRIRSRFDLSGKVAVVTGSSKGIGEAMARGLAEFGASVVVSSRNQESIDEVAQQYRADGLDATAIACHVGDAADRQRLIEQTISTYGRLDILINNAATNPYFGPVEGLTTAAYQKTLDINLTAALELSNLALPHLRASGAGCVIHISSVEGLHASPHFAAYNISKAGLIMLGKSQAAEWATDNVRVNVICPGLVKTKLSRALWEDEATENHMKKLIPLNRMATPDEVAGVAVWLAGPAAGYVTGSVVTVDGGMLG</sequence>